<evidence type="ECO:0000313" key="1">
    <source>
        <dbReference type="EMBL" id="RAU83397.1"/>
    </source>
</evidence>
<organism evidence="1 2">
    <name type="scientific">Pontibacter arcticus</name>
    <dbReference type="NCBI Taxonomy" id="2080288"/>
    <lineage>
        <taxon>Bacteria</taxon>
        <taxon>Pseudomonadati</taxon>
        <taxon>Bacteroidota</taxon>
        <taxon>Cytophagia</taxon>
        <taxon>Cytophagales</taxon>
        <taxon>Hymenobacteraceae</taxon>
        <taxon>Pontibacter</taxon>
    </lineage>
</organism>
<protein>
    <submittedName>
        <fullName evidence="1">Uncharacterized protein</fullName>
    </submittedName>
</protein>
<name>A0A364RGK9_9BACT</name>
<gene>
    <name evidence="1" type="ORF">DP923_09365</name>
</gene>
<dbReference type="OrthoDB" id="981781at2"/>
<reference evidence="1 2" key="2">
    <citation type="submission" date="2018-07" db="EMBL/GenBank/DDBJ databases">
        <title>Pontibacter sp. 2b14 genomic sequence and assembly.</title>
        <authorList>
            <person name="Du Z.-J."/>
        </authorList>
    </citation>
    <scope>NUCLEOTIDE SEQUENCE [LARGE SCALE GENOMIC DNA]</scope>
    <source>
        <strain evidence="1 2">2b14</strain>
    </source>
</reference>
<reference evidence="1 2" key="1">
    <citation type="submission" date="2018-06" db="EMBL/GenBank/DDBJ databases">
        <authorList>
            <person name="Liu Z.-W."/>
        </authorList>
    </citation>
    <scope>NUCLEOTIDE SEQUENCE [LARGE SCALE GENOMIC DNA]</scope>
    <source>
        <strain evidence="1 2">2b14</strain>
    </source>
</reference>
<dbReference type="AlphaFoldDB" id="A0A364RGK9"/>
<proteinExistence type="predicted"/>
<dbReference type="EMBL" id="QMDV01000002">
    <property type="protein sequence ID" value="RAU83397.1"/>
    <property type="molecule type" value="Genomic_DNA"/>
</dbReference>
<keyword evidence="2" id="KW-1185">Reference proteome</keyword>
<comment type="caution">
    <text evidence="1">The sequence shown here is derived from an EMBL/GenBank/DDBJ whole genome shotgun (WGS) entry which is preliminary data.</text>
</comment>
<sequence>MNDNEFAVLDELYFVTAYPDLKTKLNLTDKELCETLESLLGKGYIRILFPDQDTEHPYIETAFKTEYQEYFFLATKAGLVVHNSI</sequence>
<accession>A0A364RGK9</accession>
<dbReference type="RefSeq" id="WP_112305546.1">
    <property type="nucleotide sequence ID" value="NZ_QMDV01000002.1"/>
</dbReference>
<dbReference type="Proteomes" id="UP000251692">
    <property type="component" value="Unassembled WGS sequence"/>
</dbReference>
<evidence type="ECO:0000313" key="2">
    <source>
        <dbReference type="Proteomes" id="UP000251692"/>
    </source>
</evidence>